<protein>
    <recommendedName>
        <fullName evidence="4">Lipoprotein</fullName>
    </recommendedName>
</protein>
<evidence type="ECO:0000256" key="1">
    <source>
        <dbReference type="SAM" id="MobiDB-lite"/>
    </source>
</evidence>
<name>A0ABW4MVC5_9BACI</name>
<organism evidence="2 3">
    <name type="scientific">Fredinandcohnia salidurans</name>
    <dbReference type="NCBI Taxonomy" id="2595041"/>
    <lineage>
        <taxon>Bacteria</taxon>
        <taxon>Bacillati</taxon>
        <taxon>Bacillota</taxon>
        <taxon>Bacilli</taxon>
        <taxon>Bacillales</taxon>
        <taxon>Bacillaceae</taxon>
        <taxon>Fredinandcohnia</taxon>
    </lineage>
</organism>
<evidence type="ECO:0008006" key="4">
    <source>
        <dbReference type="Google" id="ProtNLM"/>
    </source>
</evidence>
<evidence type="ECO:0000313" key="3">
    <source>
        <dbReference type="Proteomes" id="UP001597227"/>
    </source>
</evidence>
<evidence type="ECO:0000313" key="2">
    <source>
        <dbReference type="EMBL" id="MFD1781711.1"/>
    </source>
</evidence>
<dbReference type="RefSeq" id="WP_388042153.1">
    <property type="nucleotide sequence ID" value="NZ_JBHUEK010000034.1"/>
</dbReference>
<feature type="region of interest" description="Disordered" evidence="1">
    <location>
        <begin position="24"/>
        <end position="55"/>
    </location>
</feature>
<comment type="caution">
    <text evidence="2">The sequence shown here is derived from an EMBL/GenBank/DDBJ whole genome shotgun (WGS) entry which is preliminary data.</text>
</comment>
<dbReference type="Proteomes" id="UP001597227">
    <property type="component" value="Unassembled WGS sequence"/>
</dbReference>
<dbReference type="PROSITE" id="PS51257">
    <property type="entry name" value="PROKAR_LIPOPROTEIN"/>
    <property type="match status" value="1"/>
</dbReference>
<sequence length="228" mass="25984">MRFSFLLIVLFTLSSCSNDTTNEYGRNNHVESGDSNTVSAINSQSRSGNEQNDPEYVAKNEGELSELDLEMAYKMCMRVLTDYYKAVWNGLDIELEPFIDNDNLKQYTQTKIQSQHDVKGNLNDNVKNIEIGVWEGEYTDDADGGFLYLKVPVEVNKAQGSYGEVTEFLVRNINGKLVIVDWYSSTKDGYDFLVRGENLTIDDPAIWNESKWVKNLHNKQVEFSGSTR</sequence>
<feature type="compositionally biased region" description="Polar residues" evidence="1">
    <location>
        <begin position="33"/>
        <end position="51"/>
    </location>
</feature>
<keyword evidence="3" id="KW-1185">Reference proteome</keyword>
<dbReference type="EMBL" id="JBHUEK010000034">
    <property type="protein sequence ID" value="MFD1781711.1"/>
    <property type="molecule type" value="Genomic_DNA"/>
</dbReference>
<reference evidence="3" key="1">
    <citation type="journal article" date="2019" name="Int. J. Syst. Evol. Microbiol.">
        <title>The Global Catalogue of Microorganisms (GCM) 10K type strain sequencing project: providing services to taxonomists for standard genome sequencing and annotation.</title>
        <authorList>
            <consortium name="The Broad Institute Genomics Platform"/>
            <consortium name="The Broad Institute Genome Sequencing Center for Infectious Disease"/>
            <person name="Wu L."/>
            <person name="Ma J."/>
        </authorList>
    </citation>
    <scope>NUCLEOTIDE SEQUENCE [LARGE SCALE GENOMIC DNA]</scope>
    <source>
        <strain evidence="3">CCUG 15531</strain>
    </source>
</reference>
<accession>A0ABW4MVC5</accession>
<proteinExistence type="predicted"/>
<gene>
    <name evidence="2" type="ORF">ACFSFW_23990</name>
</gene>